<proteinExistence type="predicted"/>
<dbReference type="Proteomes" id="UP001558652">
    <property type="component" value="Unassembled WGS sequence"/>
</dbReference>
<organism evidence="2 3">
    <name type="scientific">Ranatra chinensis</name>
    <dbReference type="NCBI Taxonomy" id="642074"/>
    <lineage>
        <taxon>Eukaryota</taxon>
        <taxon>Metazoa</taxon>
        <taxon>Ecdysozoa</taxon>
        <taxon>Arthropoda</taxon>
        <taxon>Hexapoda</taxon>
        <taxon>Insecta</taxon>
        <taxon>Pterygota</taxon>
        <taxon>Neoptera</taxon>
        <taxon>Paraneoptera</taxon>
        <taxon>Hemiptera</taxon>
        <taxon>Heteroptera</taxon>
        <taxon>Panheteroptera</taxon>
        <taxon>Nepomorpha</taxon>
        <taxon>Nepidae</taxon>
        <taxon>Ranatrinae</taxon>
        <taxon>Ranatra</taxon>
    </lineage>
</organism>
<dbReference type="EMBL" id="JBFDAA010000006">
    <property type="protein sequence ID" value="KAL1131853.1"/>
    <property type="molecule type" value="Genomic_DNA"/>
</dbReference>
<protein>
    <submittedName>
        <fullName evidence="2">Uncharacterized protein</fullName>
    </submittedName>
</protein>
<feature type="transmembrane region" description="Helical" evidence="1">
    <location>
        <begin position="103"/>
        <end position="125"/>
    </location>
</feature>
<reference evidence="2 3" key="1">
    <citation type="submission" date="2024-07" db="EMBL/GenBank/DDBJ databases">
        <title>Chromosome-level genome assembly of the water stick insect Ranatra chinensis (Heteroptera: Nepidae).</title>
        <authorList>
            <person name="Liu X."/>
        </authorList>
    </citation>
    <scope>NUCLEOTIDE SEQUENCE [LARGE SCALE GENOMIC DNA]</scope>
    <source>
        <strain evidence="2">Cailab_2021Rc</strain>
        <tissue evidence="2">Muscle</tissue>
    </source>
</reference>
<name>A0ABD0YKP4_9HEMI</name>
<keyword evidence="1" id="KW-0472">Membrane</keyword>
<keyword evidence="3" id="KW-1185">Reference proteome</keyword>
<evidence type="ECO:0000313" key="2">
    <source>
        <dbReference type="EMBL" id="KAL1131853.1"/>
    </source>
</evidence>
<keyword evidence="1" id="KW-0812">Transmembrane</keyword>
<evidence type="ECO:0000256" key="1">
    <source>
        <dbReference type="SAM" id="Phobius"/>
    </source>
</evidence>
<sequence length="256" mass="28167">MSISRNRLGGGTSLGVQLGSDWTQCCAVLLAGRVSIGQHLSPDEILIRDAVLRRKITLDPAVVLRQQVESRLSTAGSDRRTQNRNSANRIGVIGQLGKMKLCLVLWVFLNLTYSIAGGGTGISWLSSIYDPHGWTASSVQAQRLLSGQCRSNMKIYLNNLNNGTLWANIIESPPHNTRRAPIYKQHHDLNNLLTKHVTKLNIGCAIIDNRLSVHSINAHCLRVTGRLSAALSLVDNHVTKFDQPSFNETSKSRSDL</sequence>
<evidence type="ECO:0000313" key="3">
    <source>
        <dbReference type="Proteomes" id="UP001558652"/>
    </source>
</evidence>
<dbReference type="AlphaFoldDB" id="A0ABD0YKP4"/>
<keyword evidence="1" id="KW-1133">Transmembrane helix</keyword>
<accession>A0ABD0YKP4</accession>
<gene>
    <name evidence="2" type="ORF">AAG570_011464</name>
</gene>
<comment type="caution">
    <text evidence="2">The sequence shown here is derived from an EMBL/GenBank/DDBJ whole genome shotgun (WGS) entry which is preliminary data.</text>
</comment>